<accession>A0A1G6QMN3</accession>
<dbReference type="AlphaFoldDB" id="A0A1G6QMN3"/>
<dbReference type="RefSeq" id="WP_092440068.1">
    <property type="nucleotide sequence ID" value="NZ_FMYP01000063.1"/>
</dbReference>
<dbReference type="Pfam" id="PF19775">
    <property type="entry name" value="DUF6261"/>
    <property type="match status" value="1"/>
</dbReference>
<dbReference type="Proteomes" id="UP000199452">
    <property type="component" value="Unassembled WGS sequence"/>
</dbReference>
<dbReference type="OrthoDB" id="1092362at2"/>
<name>A0A1G6QMN3_9BACT</name>
<dbReference type="InterPro" id="IPR046228">
    <property type="entry name" value="DUF6261"/>
</dbReference>
<keyword evidence="2" id="KW-1185">Reference proteome</keyword>
<organism evidence="1 2">
    <name type="scientific">Williamwhitmania taraxaci</name>
    <dbReference type="NCBI Taxonomy" id="1640674"/>
    <lineage>
        <taxon>Bacteria</taxon>
        <taxon>Pseudomonadati</taxon>
        <taxon>Bacteroidota</taxon>
        <taxon>Bacteroidia</taxon>
        <taxon>Bacteroidales</taxon>
        <taxon>Williamwhitmaniaceae</taxon>
        <taxon>Williamwhitmania</taxon>
    </lineage>
</organism>
<sequence length="243" mass="27718">MKKLKFSASPLQGLGNLDFSQFLKSQIDRIRDLGETELTDQQLKTLVAMLLGSTTTFDTVMLRMHKNAYTEELTALDQIRSNSIRAFMKALRGHDLSLDPAIIKEITYIDALLKPHDNLHSLSLDEETSIINNIIGHLEKPNYLAPVALLGLRSCIAQVKKDNQTIWLKYNECITADMERDITDSRELRGQICEEYDLLCDYVYVNARLGTKPEFAIVFTIIETLRKQYLLQAGRNAERKPVI</sequence>
<dbReference type="STRING" id="1640674.SAMN05216323_106313"/>
<dbReference type="EMBL" id="FMYP01000063">
    <property type="protein sequence ID" value="SDC93491.1"/>
    <property type="molecule type" value="Genomic_DNA"/>
</dbReference>
<proteinExistence type="predicted"/>
<protein>
    <submittedName>
        <fullName evidence="1">Uncharacterized protein</fullName>
    </submittedName>
</protein>
<reference evidence="1 2" key="1">
    <citation type="submission" date="2016-09" db="EMBL/GenBank/DDBJ databases">
        <authorList>
            <person name="Capua I."/>
            <person name="De Benedictis P."/>
            <person name="Joannis T."/>
            <person name="Lombin L.H."/>
            <person name="Cattoli G."/>
        </authorList>
    </citation>
    <scope>NUCLEOTIDE SEQUENCE [LARGE SCALE GENOMIC DNA]</scope>
    <source>
        <strain evidence="1 2">A7P-90m</strain>
    </source>
</reference>
<evidence type="ECO:0000313" key="1">
    <source>
        <dbReference type="EMBL" id="SDC93491.1"/>
    </source>
</evidence>
<evidence type="ECO:0000313" key="2">
    <source>
        <dbReference type="Proteomes" id="UP000199452"/>
    </source>
</evidence>
<gene>
    <name evidence="1" type="ORF">SAMN05216323_106313</name>
</gene>